<dbReference type="Proteomes" id="UP000660380">
    <property type="component" value="Unassembled WGS sequence"/>
</dbReference>
<reference evidence="1 2" key="1">
    <citation type="journal article" date="2020" name="ISME J.">
        <title>Comparative genomics reveals insights into cyanobacterial evolution and habitat adaptation.</title>
        <authorList>
            <person name="Chen M.Y."/>
            <person name="Teng W.K."/>
            <person name="Zhao L."/>
            <person name="Hu C.X."/>
            <person name="Zhou Y.K."/>
            <person name="Han B.P."/>
            <person name="Song L.R."/>
            <person name="Shu W.S."/>
        </authorList>
    </citation>
    <scope>NUCLEOTIDE SEQUENCE [LARGE SCALE GENOMIC DNA]</scope>
    <source>
        <strain evidence="1 2">FACHB-248</strain>
    </source>
</reference>
<gene>
    <name evidence="1" type="ORF">H6G81_33475</name>
</gene>
<evidence type="ECO:0000313" key="1">
    <source>
        <dbReference type="EMBL" id="MBD2609284.1"/>
    </source>
</evidence>
<comment type="caution">
    <text evidence="1">The sequence shown here is derived from an EMBL/GenBank/DDBJ whole genome shotgun (WGS) entry which is preliminary data.</text>
</comment>
<name>A0ABR8H197_9CYAN</name>
<accession>A0ABR8H197</accession>
<dbReference type="EMBL" id="JACJTA010000142">
    <property type="protein sequence ID" value="MBD2609284.1"/>
    <property type="molecule type" value="Genomic_DNA"/>
</dbReference>
<dbReference type="RefSeq" id="WP_029638365.1">
    <property type="nucleotide sequence ID" value="NZ_JACJTA010000142.1"/>
</dbReference>
<sequence>MRTITENKDKIRILHVVGLMDRGGLETWLMQVLRNCDRQRFQMDFLVETTKHCAYDDEVLALGSKIIPCLEPSQPSKEKRWKINLS</sequence>
<organism evidence="1 2">
    <name type="scientific">Scytonema hofmannii FACHB-248</name>
    <dbReference type="NCBI Taxonomy" id="1842502"/>
    <lineage>
        <taxon>Bacteria</taxon>
        <taxon>Bacillati</taxon>
        <taxon>Cyanobacteriota</taxon>
        <taxon>Cyanophyceae</taxon>
        <taxon>Nostocales</taxon>
        <taxon>Scytonemataceae</taxon>
        <taxon>Scytonema</taxon>
    </lineage>
</organism>
<evidence type="ECO:0000313" key="2">
    <source>
        <dbReference type="Proteomes" id="UP000660380"/>
    </source>
</evidence>
<proteinExistence type="predicted"/>
<protein>
    <submittedName>
        <fullName evidence="1">Uncharacterized protein</fullName>
    </submittedName>
</protein>
<keyword evidence="2" id="KW-1185">Reference proteome</keyword>